<dbReference type="Pfam" id="PF08241">
    <property type="entry name" value="Methyltransf_11"/>
    <property type="match status" value="1"/>
</dbReference>
<dbReference type="GO" id="GO:0008757">
    <property type="term" value="F:S-adenosylmethionine-dependent methyltransferase activity"/>
    <property type="evidence" value="ECO:0007669"/>
    <property type="project" value="InterPro"/>
</dbReference>
<dbReference type="Gene3D" id="3.40.50.150">
    <property type="entry name" value="Vaccinia Virus protein VP39"/>
    <property type="match status" value="1"/>
</dbReference>
<dbReference type="CDD" id="cd02440">
    <property type="entry name" value="AdoMet_MTases"/>
    <property type="match status" value="1"/>
</dbReference>
<dbReference type="Proteomes" id="UP000182983">
    <property type="component" value="Unassembled WGS sequence"/>
</dbReference>
<dbReference type="InterPro" id="IPR013216">
    <property type="entry name" value="Methyltransf_11"/>
</dbReference>
<name>A0A1H6H7B9_MAGFU</name>
<dbReference type="AlphaFoldDB" id="A0A1H6H7B9"/>
<dbReference type="InterPro" id="IPR050508">
    <property type="entry name" value="Methyltransf_Superfamily"/>
</dbReference>
<accession>A0A1H6H7B9</accession>
<keyword evidence="2" id="KW-0808">Transferase</keyword>
<dbReference type="SUPFAM" id="SSF53335">
    <property type="entry name" value="S-adenosyl-L-methionine-dependent methyltransferases"/>
    <property type="match status" value="1"/>
</dbReference>
<dbReference type="InterPro" id="IPR029063">
    <property type="entry name" value="SAM-dependent_MTases_sf"/>
</dbReference>
<keyword evidence="3" id="KW-1185">Reference proteome</keyword>
<proteinExistence type="predicted"/>
<feature type="domain" description="Methyltransferase type 11" evidence="1">
    <location>
        <begin position="42"/>
        <end position="132"/>
    </location>
</feature>
<sequence>MELAAYDAEAAAQKWHWWYVARRSLIKNTIVNMKLPHAALVLDAGTCSGGNLNLLRDCGFSHPIGLDFSADALAYCRQNGHDWLIQGDTLNMPFSDGTLDLVLCTDVLEHIDDDDGAVAEIVRVLKPGGKVLLTVPAFRALWGHGDEVALHQRRYQMAEFRAMLQQAGLEVEHGFHFNFLLFLPILAARKLLVASKATPRSELTLNTPWLNRLLGLVFGVDVALAPLLRPPFGVSLLVVARRPDLQG</sequence>
<dbReference type="GO" id="GO:0032259">
    <property type="term" value="P:methylation"/>
    <property type="evidence" value="ECO:0007669"/>
    <property type="project" value="UniProtKB-KW"/>
</dbReference>
<keyword evidence="2" id="KW-0489">Methyltransferase</keyword>
<evidence type="ECO:0000313" key="3">
    <source>
        <dbReference type="Proteomes" id="UP000182983"/>
    </source>
</evidence>
<dbReference type="EMBL" id="FNWO01000003">
    <property type="protein sequence ID" value="SEH30184.1"/>
    <property type="molecule type" value="Genomic_DNA"/>
</dbReference>
<dbReference type="RefSeq" id="WP_074765938.1">
    <property type="nucleotide sequence ID" value="NZ_FNWO01000003.1"/>
</dbReference>
<dbReference type="PANTHER" id="PTHR42912">
    <property type="entry name" value="METHYLTRANSFERASE"/>
    <property type="match status" value="1"/>
</dbReference>
<organism evidence="2 3">
    <name type="scientific">Magnetospirillum fulvum</name>
    <name type="common">Rhodospirillum fulvum</name>
    <dbReference type="NCBI Taxonomy" id="1082"/>
    <lineage>
        <taxon>Bacteria</taxon>
        <taxon>Pseudomonadati</taxon>
        <taxon>Pseudomonadota</taxon>
        <taxon>Alphaproteobacteria</taxon>
        <taxon>Rhodospirillales</taxon>
        <taxon>Rhodospirillaceae</taxon>
        <taxon>Magnetospirillum</taxon>
    </lineage>
</organism>
<gene>
    <name evidence="2" type="ORF">SAMN04244559_00875</name>
</gene>
<protein>
    <submittedName>
        <fullName evidence="2">Methyltransferase domain-containing protein</fullName>
    </submittedName>
</protein>
<dbReference type="PANTHER" id="PTHR42912:SF85">
    <property type="entry name" value="METHYLTRANSFERASE TYPE 11"/>
    <property type="match status" value="1"/>
</dbReference>
<dbReference type="OrthoDB" id="1853779at2"/>
<evidence type="ECO:0000259" key="1">
    <source>
        <dbReference type="Pfam" id="PF08241"/>
    </source>
</evidence>
<evidence type="ECO:0000313" key="2">
    <source>
        <dbReference type="EMBL" id="SEH30184.1"/>
    </source>
</evidence>
<reference evidence="3" key="1">
    <citation type="submission" date="2016-10" db="EMBL/GenBank/DDBJ databases">
        <authorList>
            <person name="Varghese N."/>
            <person name="Submissions S."/>
        </authorList>
    </citation>
    <scope>NUCLEOTIDE SEQUENCE [LARGE SCALE GENOMIC DNA]</scope>
    <source>
        <strain evidence="3">DSM 13234</strain>
    </source>
</reference>